<organism evidence="2 3">
    <name type="scientific">Gryllus longicercus</name>
    <dbReference type="NCBI Taxonomy" id="2509291"/>
    <lineage>
        <taxon>Eukaryota</taxon>
        <taxon>Metazoa</taxon>
        <taxon>Ecdysozoa</taxon>
        <taxon>Arthropoda</taxon>
        <taxon>Hexapoda</taxon>
        <taxon>Insecta</taxon>
        <taxon>Pterygota</taxon>
        <taxon>Neoptera</taxon>
        <taxon>Polyneoptera</taxon>
        <taxon>Orthoptera</taxon>
        <taxon>Ensifera</taxon>
        <taxon>Gryllidea</taxon>
        <taxon>Grylloidea</taxon>
        <taxon>Gryllidae</taxon>
        <taxon>Gryllinae</taxon>
        <taxon>Gryllus</taxon>
    </lineage>
</organism>
<feature type="transmembrane region" description="Helical" evidence="1">
    <location>
        <begin position="453"/>
        <end position="474"/>
    </location>
</feature>
<dbReference type="InterPro" id="IPR009318">
    <property type="entry name" value="Gustatory_rcpt"/>
</dbReference>
<keyword evidence="1" id="KW-0472">Membrane</keyword>
<dbReference type="Pfam" id="PF06151">
    <property type="entry name" value="Trehalose_recp"/>
    <property type="match status" value="1"/>
</dbReference>
<feature type="transmembrane region" description="Helical" evidence="1">
    <location>
        <begin position="609"/>
        <end position="630"/>
    </location>
</feature>
<feature type="transmembrane region" description="Helical" evidence="1">
    <location>
        <begin position="494"/>
        <end position="515"/>
    </location>
</feature>
<evidence type="ECO:0000313" key="2">
    <source>
        <dbReference type="EMBL" id="KAK7864828.1"/>
    </source>
</evidence>
<feature type="transmembrane region" description="Helical" evidence="1">
    <location>
        <begin position="673"/>
        <end position="698"/>
    </location>
</feature>
<feature type="transmembrane region" description="Helical" evidence="1">
    <location>
        <begin position="576"/>
        <end position="597"/>
    </location>
</feature>
<reference evidence="2 3" key="1">
    <citation type="submission" date="2024-03" db="EMBL/GenBank/DDBJ databases">
        <title>The genome assembly and annotation of the cricket Gryllus longicercus Weissman &amp; Gray.</title>
        <authorList>
            <person name="Szrajer S."/>
            <person name="Gray D."/>
            <person name="Ylla G."/>
        </authorList>
    </citation>
    <scope>NUCLEOTIDE SEQUENCE [LARGE SCALE GENOMIC DNA]</scope>
    <source>
        <strain evidence="2">DAG 2021-001</strain>
        <tissue evidence="2">Whole body minus gut</tissue>
    </source>
</reference>
<gene>
    <name evidence="2" type="ORF">R5R35_012486</name>
</gene>
<dbReference type="EMBL" id="JAZDUA010000193">
    <property type="protein sequence ID" value="KAK7864828.1"/>
    <property type="molecule type" value="Genomic_DNA"/>
</dbReference>
<dbReference type="Proteomes" id="UP001378592">
    <property type="component" value="Unassembled WGS sequence"/>
</dbReference>
<keyword evidence="3" id="KW-1185">Reference proteome</keyword>
<protein>
    <submittedName>
        <fullName evidence="2">Uncharacterized protein</fullName>
    </submittedName>
</protein>
<dbReference type="AlphaFoldDB" id="A0AAN9VWY3"/>
<name>A0AAN9VWY3_9ORTH</name>
<keyword evidence="1" id="KW-1133">Transmembrane helix</keyword>
<sequence length="700" mass="71428">MLDLRLLRPAGPGAGAGAWPGEEAEGARWLVAWRRVAAPLGLAPGASRCGRGAALGLALLQAAVALAAAAHALSGAAPAPPTTPTPTPMPSERTRLHATNAQDKSQKIEGLRTHDIFLDYDGSLLYRKDQESLNSQPFPAFGLEKGKNETFVQQKSLHKTTYNTRYGIMETHANISEHRNSVSSNDFLAVVSEIRVLREAENSSQLSSSAQRSNALEADKSHTQLLTDQQDIMSSRNLDSTLSFQVRENSSFTFPTKNEKEAISKSIANEGTEKDKRGTEIKSIYYIKRNVSIVSSENNADTLGEDKLKKGEEIKQMVPAEDDYALSNPNEDSLSSDVEYEPVWSALLVASAPGELAGLESEAAVRALEAMSSSESEALAQEGSGGRTAAAVAAAEAAVVHGAAAGAGLLLLRLDWAALLRAWASAHAQLGAVAPPGPAPGPAPARPRSQHHALLIALAVLALAGAEVGLWAAVGVGAGGAAGVARAALPGAPRWLALAVAAALRPAAALALAALDALLVAGARAGAAALARVNAALAAAAAAPCASPARWTRLRRARAATAHAVQHTFAEPQGGALLALAVAAGLARAAAALFVAVRGGGSGGGGGGGSAAAAGAALACGRAFALLAVLAEVPERAAASLGALFACPSAAYGPEVEQLVQALLAEELAPSGLRFFAATRGFLFGVMGAAATLLVLLLQS</sequence>
<evidence type="ECO:0000313" key="3">
    <source>
        <dbReference type="Proteomes" id="UP001378592"/>
    </source>
</evidence>
<comment type="caution">
    <text evidence="2">The sequence shown here is derived from an EMBL/GenBank/DDBJ whole genome shotgun (WGS) entry which is preliminary data.</text>
</comment>
<feature type="transmembrane region" description="Helical" evidence="1">
    <location>
        <begin position="637"/>
        <end position="653"/>
    </location>
</feature>
<dbReference type="GO" id="GO:0008527">
    <property type="term" value="F:taste receptor activity"/>
    <property type="evidence" value="ECO:0007669"/>
    <property type="project" value="InterPro"/>
</dbReference>
<evidence type="ECO:0000256" key="1">
    <source>
        <dbReference type="SAM" id="Phobius"/>
    </source>
</evidence>
<dbReference type="GO" id="GO:0016020">
    <property type="term" value="C:membrane"/>
    <property type="evidence" value="ECO:0007669"/>
    <property type="project" value="InterPro"/>
</dbReference>
<proteinExistence type="predicted"/>
<keyword evidence="1" id="KW-0812">Transmembrane</keyword>
<accession>A0AAN9VWY3</accession>